<accession>A0A1Q9BXA9</accession>
<feature type="region of interest" description="Disordered" evidence="1">
    <location>
        <begin position="238"/>
        <end position="281"/>
    </location>
</feature>
<reference evidence="2 3" key="1">
    <citation type="submission" date="2016-02" db="EMBL/GenBank/DDBJ databases">
        <title>Genome analysis of coral dinoflagellate symbionts highlights evolutionary adaptations to a symbiotic lifestyle.</title>
        <authorList>
            <person name="Aranda M."/>
            <person name="Li Y."/>
            <person name="Liew Y.J."/>
            <person name="Baumgarten S."/>
            <person name="Simakov O."/>
            <person name="Wilson M."/>
            <person name="Piel J."/>
            <person name="Ashoor H."/>
            <person name="Bougouffa S."/>
            <person name="Bajic V.B."/>
            <person name="Ryu T."/>
            <person name="Ravasi T."/>
            <person name="Bayer T."/>
            <person name="Micklem G."/>
            <person name="Kim H."/>
            <person name="Bhak J."/>
            <person name="Lajeunesse T.C."/>
            <person name="Voolstra C.R."/>
        </authorList>
    </citation>
    <scope>NUCLEOTIDE SEQUENCE [LARGE SCALE GENOMIC DNA]</scope>
    <source>
        <strain evidence="2 3">CCMP2467</strain>
    </source>
</reference>
<evidence type="ECO:0000256" key="1">
    <source>
        <dbReference type="SAM" id="MobiDB-lite"/>
    </source>
</evidence>
<dbReference type="EMBL" id="LSRX01002611">
    <property type="protein sequence ID" value="OLP75295.1"/>
    <property type="molecule type" value="Genomic_DNA"/>
</dbReference>
<feature type="region of interest" description="Disordered" evidence="1">
    <location>
        <begin position="107"/>
        <end position="137"/>
    </location>
</feature>
<feature type="compositionally biased region" description="Basic and acidic residues" evidence="1">
    <location>
        <begin position="263"/>
        <end position="272"/>
    </location>
</feature>
<protein>
    <submittedName>
        <fullName evidence="2">Uncharacterized protein</fullName>
    </submittedName>
</protein>
<dbReference type="Proteomes" id="UP000186817">
    <property type="component" value="Unassembled WGS sequence"/>
</dbReference>
<organism evidence="2 3">
    <name type="scientific">Symbiodinium microadriaticum</name>
    <name type="common">Dinoflagellate</name>
    <name type="synonym">Zooxanthella microadriatica</name>
    <dbReference type="NCBI Taxonomy" id="2951"/>
    <lineage>
        <taxon>Eukaryota</taxon>
        <taxon>Sar</taxon>
        <taxon>Alveolata</taxon>
        <taxon>Dinophyceae</taxon>
        <taxon>Suessiales</taxon>
        <taxon>Symbiodiniaceae</taxon>
        <taxon>Symbiodinium</taxon>
    </lineage>
</organism>
<evidence type="ECO:0000313" key="2">
    <source>
        <dbReference type="EMBL" id="OLP75295.1"/>
    </source>
</evidence>
<proteinExistence type="predicted"/>
<keyword evidence="3" id="KW-1185">Reference proteome</keyword>
<dbReference type="AlphaFoldDB" id="A0A1Q9BXA9"/>
<feature type="compositionally biased region" description="Basic and acidic residues" evidence="1">
    <location>
        <begin position="124"/>
        <end position="133"/>
    </location>
</feature>
<sequence>MPVPAPEKLEDEAWGSWRPRRLSQRQVRQLCRLLWDSTVREEQPLGEIMQCRTDRLIWDAAGGEGTSTVDVFERCKLRLVFKPNLARQYLDLEVAAPAAKVLEHSAPAHVEEEPGQPASSTSGEKAEGSDSRGLKAAKSAARRLLEDLAREQERQETMEAPTVPTPPMPHMPYSALEGARLDFLFPEPSGPPMIPPALPPVHRDRFQPYPPMWLCHFRLQWCTRLHGISAFCGKSDADGAKAGSHDGQMEAQGTPVPTGTEAGSHRGAEGGSHRGASSGSYDRTATFSDYGAAIFSKGGTTACYNYGAQTLDIDDPCGTARGTKRDAIDGSGVVPMRLWEASGPPSLPTTAPPVPREDLPMPTASPSMPATTVTMAPKMLPSTKVIPSAKLGGATSKAPAVRVIAVDAPDPVTVVSSSSDDDL</sequence>
<gene>
    <name evidence="2" type="ORF">AK812_SmicGene44936</name>
</gene>
<feature type="compositionally biased region" description="Basic and acidic residues" evidence="1">
    <location>
        <begin position="238"/>
        <end position="248"/>
    </location>
</feature>
<dbReference type="OrthoDB" id="10293204at2759"/>
<comment type="caution">
    <text evidence="2">The sequence shown here is derived from an EMBL/GenBank/DDBJ whole genome shotgun (WGS) entry which is preliminary data.</text>
</comment>
<name>A0A1Q9BXA9_SYMMI</name>
<evidence type="ECO:0000313" key="3">
    <source>
        <dbReference type="Proteomes" id="UP000186817"/>
    </source>
</evidence>